<dbReference type="SFLD" id="SFLDG01137">
    <property type="entry name" value="C1.6.1:_Phosphoserine_Phosphat"/>
    <property type="match status" value="1"/>
</dbReference>
<evidence type="ECO:0000256" key="9">
    <source>
        <dbReference type="ARBA" id="ARBA00022842"/>
    </source>
</evidence>
<dbReference type="SUPFAM" id="SSF56784">
    <property type="entry name" value="HAD-like"/>
    <property type="match status" value="1"/>
</dbReference>
<comment type="caution">
    <text evidence="17">The sequence shown here is derived from an EMBL/GenBank/DDBJ whole genome shotgun (WGS) entry which is preliminary data.</text>
</comment>
<comment type="pathway">
    <text evidence="2">Amino-acid biosynthesis; L-serine biosynthesis; L-serine from 3-phospho-D-glycerate: step 3/3.</text>
</comment>
<comment type="similarity">
    <text evidence="3">Belongs to the HAD-like hydrolase superfamily. SerB family.</text>
</comment>
<evidence type="ECO:0000256" key="6">
    <source>
        <dbReference type="ARBA" id="ARBA00022605"/>
    </source>
</evidence>
<dbReference type="RefSeq" id="WP_089122452.1">
    <property type="nucleotide sequence ID" value="NZ_BSPV01000006.1"/>
</dbReference>
<proteinExistence type="inferred from homology"/>
<accession>A0A557PH98</accession>
<dbReference type="EMBL" id="BSPV01000006">
    <property type="protein sequence ID" value="GLT14871.1"/>
    <property type="molecule type" value="Genomic_DNA"/>
</dbReference>
<dbReference type="SFLD" id="SFLDG01136">
    <property type="entry name" value="C1.6:_Phosphoserine_Phosphatas"/>
    <property type="match status" value="1"/>
</dbReference>
<dbReference type="Pfam" id="PF00702">
    <property type="entry name" value="Hydrolase"/>
    <property type="match status" value="1"/>
</dbReference>
<evidence type="ECO:0000259" key="15">
    <source>
        <dbReference type="Pfam" id="PF18429"/>
    </source>
</evidence>
<dbReference type="SFLD" id="SFLDF00029">
    <property type="entry name" value="phosphoserine_phosphatase"/>
    <property type="match status" value="1"/>
</dbReference>
<dbReference type="InterPro" id="IPR036412">
    <property type="entry name" value="HAD-like_sf"/>
</dbReference>
<evidence type="ECO:0000256" key="11">
    <source>
        <dbReference type="ARBA" id="ARBA00031693"/>
    </source>
</evidence>
<organism evidence="17 18">
    <name type="scientific">Vibrio algivorus</name>
    <dbReference type="NCBI Taxonomy" id="1667024"/>
    <lineage>
        <taxon>Bacteria</taxon>
        <taxon>Pseudomonadati</taxon>
        <taxon>Pseudomonadota</taxon>
        <taxon>Gammaproteobacteria</taxon>
        <taxon>Vibrionales</taxon>
        <taxon>Vibrionaceae</taxon>
        <taxon>Vibrio</taxon>
    </lineage>
</organism>
<dbReference type="OrthoDB" id="9792539at2"/>
<keyword evidence="9" id="KW-0460">Magnesium</keyword>
<evidence type="ECO:0000256" key="8">
    <source>
        <dbReference type="ARBA" id="ARBA00022801"/>
    </source>
</evidence>
<keyword evidence="19" id="KW-1185">Reference proteome</keyword>
<dbReference type="InterPro" id="IPR041449">
    <property type="entry name" value="SerB_N"/>
</dbReference>
<reference evidence="16" key="4">
    <citation type="submission" date="2023-01" db="EMBL/GenBank/DDBJ databases">
        <title>Draft genome sequence of Vibrio algivorus strain NBRC 111146.</title>
        <authorList>
            <person name="Sun Q."/>
            <person name="Mori K."/>
        </authorList>
    </citation>
    <scope>NUCLEOTIDE SEQUENCE</scope>
    <source>
        <strain evidence="16">NBRC 111146</strain>
    </source>
</reference>
<reference evidence="19" key="2">
    <citation type="journal article" date="2019" name="Int. J. Syst. Evol. Microbiol.">
        <title>The Global Catalogue of Microorganisms (GCM) 10K type strain sequencing project: providing services to taxonomists for standard genome sequencing and annotation.</title>
        <authorList>
            <consortium name="The Broad Institute Genomics Platform"/>
            <consortium name="The Broad Institute Genome Sequencing Center for Infectious Disease"/>
            <person name="Wu L."/>
            <person name="Ma J."/>
        </authorList>
    </citation>
    <scope>NUCLEOTIDE SEQUENCE [LARGE SCALE GENOMIC DNA]</scope>
    <source>
        <strain evidence="19">NBRC 111146</strain>
    </source>
</reference>
<dbReference type="InterPro" id="IPR050582">
    <property type="entry name" value="HAD-like_SerB"/>
</dbReference>
<evidence type="ECO:0000256" key="4">
    <source>
        <dbReference type="ARBA" id="ARBA00012640"/>
    </source>
</evidence>
<evidence type="ECO:0000313" key="19">
    <source>
        <dbReference type="Proteomes" id="UP001157156"/>
    </source>
</evidence>
<evidence type="ECO:0000256" key="13">
    <source>
        <dbReference type="ARBA" id="ARBA00048523"/>
    </source>
</evidence>
<feature type="active site" description="Nucleophile" evidence="14">
    <location>
        <position position="118"/>
    </location>
</feature>
<evidence type="ECO:0000256" key="3">
    <source>
        <dbReference type="ARBA" id="ARBA00009184"/>
    </source>
</evidence>
<dbReference type="GO" id="GO:0000287">
    <property type="term" value="F:magnesium ion binding"/>
    <property type="evidence" value="ECO:0007669"/>
    <property type="project" value="TreeGrafter"/>
</dbReference>
<dbReference type="FunFam" id="1.10.150.210:FF:000001">
    <property type="entry name" value="Phosphoserine phosphatase"/>
    <property type="match status" value="1"/>
</dbReference>
<evidence type="ECO:0000256" key="14">
    <source>
        <dbReference type="PIRSR" id="PIRSR604469-1"/>
    </source>
</evidence>
<dbReference type="InterPro" id="IPR004469">
    <property type="entry name" value="PSP"/>
</dbReference>
<evidence type="ECO:0000256" key="10">
    <source>
        <dbReference type="ARBA" id="ARBA00023299"/>
    </source>
</evidence>
<keyword evidence="7" id="KW-0479">Metal-binding</keyword>
<comment type="catalytic activity">
    <reaction evidence="12">
        <text>O-phospho-L-serine + H2O = L-serine + phosphate</text>
        <dbReference type="Rhea" id="RHEA:21208"/>
        <dbReference type="ChEBI" id="CHEBI:15377"/>
        <dbReference type="ChEBI" id="CHEBI:33384"/>
        <dbReference type="ChEBI" id="CHEBI:43474"/>
        <dbReference type="ChEBI" id="CHEBI:57524"/>
        <dbReference type="EC" id="3.1.3.3"/>
    </reaction>
</comment>
<dbReference type="GO" id="GO:0005737">
    <property type="term" value="C:cytoplasm"/>
    <property type="evidence" value="ECO:0007669"/>
    <property type="project" value="TreeGrafter"/>
</dbReference>
<keyword evidence="8 17" id="KW-0378">Hydrolase</keyword>
<evidence type="ECO:0000256" key="1">
    <source>
        <dbReference type="ARBA" id="ARBA00001946"/>
    </source>
</evidence>
<comment type="catalytic activity">
    <reaction evidence="13">
        <text>O-phospho-D-serine + H2O = D-serine + phosphate</text>
        <dbReference type="Rhea" id="RHEA:24873"/>
        <dbReference type="ChEBI" id="CHEBI:15377"/>
        <dbReference type="ChEBI" id="CHEBI:35247"/>
        <dbReference type="ChEBI" id="CHEBI:43474"/>
        <dbReference type="ChEBI" id="CHEBI:58680"/>
        <dbReference type="EC" id="3.1.3.3"/>
    </reaction>
</comment>
<dbReference type="Proteomes" id="UP000319828">
    <property type="component" value="Unassembled WGS sequence"/>
</dbReference>
<evidence type="ECO:0000313" key="18">
    <source>
        <dbReference type="Proteomes" id="UP000319828"/>
    </source>
</evidence>
<dbReference type="InterPro" id="IPR023214">
    <property type="entry name" value="HAD_sf"/>
</dbReference>
<dbReference type="NCBIfam" id="TIGR01488">
    <property type="entry name" value="HAD-SF-IB"/>
    <property type="match status" value="1"/>
</dbReference>
<dbReference type="PANTHER" id="PTHR43344:SF2">
    <property type="entry name" value="PHOSPHOSERINE PHOSPHATASE"/>
    <property type="match status" value="1"/>
</dbReference>
<keyword evidence="10" id="KW-0718">Serine biosynthesis</keyword>
<gene>
    <name evidence="16" type="primary">serB</name>
    <name evidence="17" type="ORF">FOF44_00775</name>
    <name evidence="16" type="ORF">GCM10007931_18460</name>
</gene>
<dbReference type="AlphaFoldDB" id="A0A557PH98"/>
<reference evidence="17 18" key="3">
    <citation type="submission" date="2019-07" db="EMBL/GenBank/DDBJ databases">
        <title>The draft genome sequence of Vibrio algivorus M1486.</title>
        <authorList>
            <person name="Meng X."/>
        </authorList>
    </citation>
    <scope>NUCLEOTIDE SEQUENCE [LARGE SCALE GENOMIC DNA]</scope>
    <source>
        <strain evidence="17 18">M1486</strain>
    </source>
</reference>
<evidence type="ECO:0000256" key="7">
    <source>
        <dbReference type="ARBA" id="ARBA00022723"/>
    </source>
</evidence>
<dbReference type="FunFam" id="3.40.50.1000:FF:000048">
    <property type="entry name" value="Phosphoserine phosphatase"/>
    <property type="match status" value="1"/>
</dbReference>
<protein>
    <recommendedName>
        <fullName evidence="5">Phosphoserine phosphatase</fullName>
        <ecNumber evidence="4">3.1.3.3</ecNumber>
    </recommendedName>
    <alternativeName>
        <fullName evidence="11">O-phosphoserine phosphohydrolase</fullName>
    </alternativeName>
</protein>
<evidence type="ECO:0000256" key="2">
    <source>
        <dbReference type="ARBA" id="ARBA00005135"/>
    </source>
</evidence>
<dbReference type="GO" id="GO:0036424">
    <property type="term" value="F:L-phosphoserine phosphatase activity"/>
    <property type="evidence" value="ECO:0007669"/>
    <property type="project" value="InterPro"/>
</dbReference>
<dbReference type="NCBIfam" id="TIGR00338">
    <property type="entry name" value="serB"/>
    <property type="match status" value="1"/>
</dbReference>
<dbReference type="UniPathway" id="UPA00135">
    <property type="reaction ID" value="UER00198"/>
</dbReference>
<reference evidence="16" key="1">
    <citation type="journal article" date="2014" name="Int. J. Syst. Evol. Microbiol.">
        <title>Complete genome of a new Firmicutes species belonging to the dominant human colonic microbiota ('Ruminococcus bicirculans') reveals two chromosomes and a selective capacity to utilize plant glucans.</title>
        <authorList>
            <consortium name="NISC Comparative Sequencing Program"/>
            <person name="Wegmann U."/>
            <person name="Louis P."/>
            <person name="Goesmann A."/>
            <person name="Henrissat B."/>
            <person name="Duncan S.H."/>
            <person name="Flint H.J."/>
        </authorList>
    </citation>
    <scope>NUCLEOTIDE SEQUENCE</scope>
    <source>
        <strain evidence="16">NBRC 111146</strain>
    </source>
</reference>
<name>A0A557PH98_9VIBR</name>
<feature type="domain" description="Phosphoserine phosphatase N-terminal" evidence="15">
    <location>
        <begin position="38"/>
        <end position="102"/>
    </location>
</feature>
<dbReference type="PANTHER" id="PTHR43344">
    <property type="entry name" value="PHOSPHOSERINE PHOSPHATASE"/>
    <property type="match status" value="1"/>
</dbReference>
<feature type="active site" description="Proton donor" evidence="14">
    <location>
        <position position="120"/>
    </location>
</feature>
<dbReference type="EMBL" id="VMKJ01000001">
    <property type="protein sequence ID" value="TVO40025.1"/>
    <property type="molecule type" value="Genomic_DNA"/>
</dbReference>
<dbReference type="Pfam" id="PF18429">
    <property type="entry name" value="DUF5609"/>
    <property type="match status" value="1"/>
</dbReference>
<dbReference type="CDD" id="cd07500">
    <property type="entry name" value="HAD_PSP"/>
    <property type="match status" value="1"/>
</dbReference>
<dbReference type="GO" id="GO:0006564">
    <property type="term" value="P:L-serine biosynthetic process"/>
    <property type="evidence" value="ECO:0007669"/>
    <property type="project" value="UniProtKB-KW"/>
</dbReference>
<dbReference type="SFLD" id="SFLDS00003">
    <property type="entry name" value="Haloacid_Dehalogenase"/>
    <property type="match status" value="1"/>
</dbReference>
<dbReference type="NCBIfam" id="NF008350">
    <property type="entry name" value="PRK11133.1"/>
    <property type="match status" value="1"/>
</dbReference>
<evidence type="ECO:0000313" key="17">
    <source>
        <dbReference type="EMBL" id="TVO40025.1"/>
    </source>
</evidence>
<dbReference type="Gene3D" id="1.10.150.210">
    <property type="entry name" value="Phosphoserine phosphatase, domain 2"/>
    <property type="match status" value="1"/>
</dbReference>
<evidence type="ECO:0000256" key="5">
    <source>
        <dbReference type="ARBA" id="ARBA00015196"/>
    </source>
</evidence>
<comment type="cofactor">
    <cofactor evidence="1">
        <name>Mg(2+)</name>
        <dbReference type="ChEBI" id="CHEBI:18420"/>
    </cofactor>
</comment>
<dbReference type="EC" id="3.1.3.3" evidence="4"/>
<dbReference type="Gene3D" id="3.40.50.1000">
    <property type="entry name" value="HAD superfamily/HAD-like"/>
    <property type="match status" value="1"/>
</dbReference>
<evidence type="ECO:0000256" key="12">
    <source>
        <dbReference type="ARBA" id="ARBA00048138"/>
    </source>
</evidence>
<sequence length="333" mass="36352">MDVSASFSIPQRSLKIQRSMSLVKRLPESRLYSSLDKQKAQWIIFGEHLAIGHFDRIDVFTGRFNPVLDSWKVGHYEVALMGGELIPEMVEFIHGLGLDCASISVLPELTKPGLIVMDMDSTAIQIECIDEIAKLAGVGEQVSEITERAMQGELDFEESLRERVGALKGADESILAQVRENLPLMPDLAELVTTLKQLGWKTAIASGGFTYFSDYLKETLELDYAQSNTLEIVDGKLTGKVLGDIVSAETKADILVTLADEYEVEQHNTIAVGDGANDLVMMATAGLGVAYHAKPKVEQQAKTAIRYAGLGGVLCILSAALVQQKRVGWKAIP</sequence>
<evidence type="ECO:0000313" key="16">
    <source>
        <dbReference type="EMBL" id="GLT14871.1"/>
    </source>
</evidence>
<dbReference type="Proteomes" id="UP001157156">
    <property type="component" value="Unassembled WGS sequence"/>
</dbReference>
<dbReference type="Gene3D" id="3.30.70.2020">
    <property type="match status" value="1"/>
</dbReference>
<keyword evidence="6" id="KW-0028">Amino-acid biosynthesis</keyword>